<gene>
    <name evidence="2" type="ordered locus">CAP2UW1_4621</name>
</gene>
<protein>
    <recommendedName>
        <fullName evidence="1">Double-GTPase 2 domain-containing protein</fullName>
    </recommendedName>
</protein>
<organism evidence="2">
    <name type="scientific">Accumulibacter regalis</name>
    <dbReference type="NCBI Taxonomy" id="522306"/>
    <lineage>
        <taxon>Bacteria</taxon>
        <taxon>Pseudomonadati</taxon>
        <taxon>Pseudomonadota</taxon>
        <taxon>Betaproteobacteria</taxon>
        <taxon>Candidatus Accumulibacter</taxon>
    </lineage>
</organism>
<evidence type="ECO:0000313" key="2">
    <source>
        <dbReference type="EMBL" id="ACV37753.1"/>
    </source>
</evidence>
<dbReference type="InterPro" id="IPR045528">
    <property type="entry name" value="DO-GTPase2"/>
</dbReference>
<dbReference type="SUPFAM" id="SSF52540">
    <property type="entry name" value="P-loop containing nucleoside triphosphate hydrolases"/>
    <property type="match status" value="1"/>
</dbReference>
<dbReference type="InterPro" id="IPR027417">
    <property type="entry name" value="P-loop_NTPase"/>
</dbReference>
<dbReference type="EMBL" id="CP001716">
    <property type="protein sequence ID" value="ACV37753.1"/>
    <property type="molecule type" value="Genomic_DNA"/>
</dbReference>
<feature type="domain" description="Double-GTPase 2" evidence="1">
    <location>
        <begin position="80"/>
        <end position="308"/>
    </location>
</feature>
<reference evidence="2" key="2">
    <citation type="submission" date="2009-09" db="EMBL/GenBank/DDBJ databases">
        <title>Complete sequence of plasmid1 of Candidatus Accumulibacter phosphatis clade IIA str. UW-1.</title>
        <authorList>
            <consortium name="US DOE Joint Genome Institute"/>
            <person name="Martin H.G."/>
            <person name="Ivanova N."/>
            <person name="Kunin V."/>
            <person name="Warnecke F."/>
            <person name="Barry K."/>
            <person name="He S."/>
            <person name="Salamov A."/>
            <person name="Szeto E."/>
            <person name="Dalin E."/>
            <person name="Pangilinan J.L."/>
            <person name="Lapidus A."/>
            <person name="Lowry S."/>
            <person name="Kyrpides N.C."/>
            <person name="McMahon K.D."/>
            <person name="Hugenholtz P."/>
        </authorList>
    </citation>
    <scope>NUCLEOTIDE SEQUENCE [LARGE SCALE GENOMIC DNA]</scope>
    <source>
        <strain evidence="2">UW-1</strain>
        <plasmid evidence="2">pAph01</plasmid>
        <plasmid>UW-1</plasmid>
    </source>
</reference>
<evidence type="ECO:0000259" key="1">
    <source>
        <dbReference type="Pfam" id="PF19993"/>
    </source>
</evidence>
<dbReference type="KEGG" id="app:CAP2UW1_4621"/>
<proteinExistence type="predicted"/>
<dbReference type="OrthoDB" id="9131954at2"/>
<reference evidence="2" key="1">
    <citation type="submission" date="2009-08" db="EMBL/GenBank/DDBJ databases">
        <authorList>
            <consortium name="US DOE Joint Genome Institute"/>
            <person name="Lucas S."/>
            <person name="Copeland A."/>
            <person name="Lapidus A."/>
            <person name="Glavina del Rio T."/>
            <person name="Dalin E."/>
            <person name="Tice H."/>
            <person name="Bruce D."/>
            <person name="Barry K."/>
            <person name="Pitluck S."/>
            <person name="Lowry S."/>
            <person name="Larimer F."/>
            <person name="Land M."/>
            <person name="Hauser L."/>
            <person name="Kyrpides N."/>
            <person name="Ivanova N."/>
            <person name="McMahon K.D."/>
            <person name="Hugenholtz P."/>
        </authorList>
    </citation>
    <scope>NUCLEOTIDE SEQUENCE</scope>
    <source>
        <strain evidence="2">UW-1</strain>
        <plasmid evidence="2">pAph01</plasmid>
    </source>
</reference>
<keyword evidence="2" id="KW-0614">Plasmid</keyword>
<name>C7RVU3_ACCRE</name>
<dbReference type="AlphaFoldDB" id="C7RVU3"/>
<sequence length="336" mass="36197">MDDPSQVIQCSNPDCKIAETGKCVEGLDPSACGNYGKPLRVLDIAPEAEEGAGPQMVSLPHADRLAPGEARDLLPEARARVIAIVGPHDSGKTSLIASLYDQLQEGPIVPFAFRGSQTLHAFEQACHDARAASQRGTPHSERTRRGEVRFFHLGLLHQESGEALNLLLGDRAGEEYREAGDDMTLAAEFIEVERSDVLTLLVDGKRLAQDGHRHNAREELLLIVQALKDAEILPNGARLAIVLTKFDAVMASPNAKRVGADLATAVARLNAYFADCFAKIEVFRVAASPTEHGVARGTGVAELLCFWLADVSPTSLPHTLQVLPERVIARLAEVGV</sequence>
<geneLocation type="plasmid" evidence="2">
    <name>pAph01</name>
</geneLocation>
<accession>C7RVU3</accession>
<dbReference type="HOGENOM" id="CLU_810575_0_0_4"/>
<dbReference type="Gene3D" id="3.40.50.300">
    <property type="entry name" value="P-loop containing nucleotide triphosphate hydrolases"/>
    <property type="match status" value="1"/>
</dbReference>
<dbReference type="Pfam" id="PF19993">
    <property type="entry name" value="DO-GTPase2"/>
    <property type="match status" value="1"/>
</dbReference>